<evidence type="ECO:0000313" key="2">
    <source>
        <dbReference type="EMBL" id="SFS62811.1"/>
    </source>
</evidence>
<keyword evidence="3" id="KW-1185">Reference proteome</keyword>
<keyword evidence="2" id="KW-0689">Ribosomal protein</keyword>
<gene>
    <name evidence="2" type="ORF">SAMN05444716_10312</name>
</gene>
<reference evidence="3" key="1">
    <citation type="submission" date="2016-10" db="EMBL/GenBank/DDBJ databases">
        <authorList>
            <person name="Varghese N."/>
            <person name="Submissions S."/>
        </authorList>
    </citation>
    <scope>NUCLEOTIDE SEQUENCE [LARGE SCALE GENOMIC DNA]</scope>
    <source>
        <strain evidence="3">CGMCC 4.7047</strain>
    </source>
</reference>
<dbReference type="InterPro" id="IPR000182">
    <property type="entry name" value="GNAT_dom"/>
</dbReference>
<dbReference type="Proteomes" id="UP000198873">
    <property type="component" value="Unassembled WGS sequence"/>
</dbReference>
<dbReference type="AlphaFoldDB" id="A0A1I6RDJ2"/>
<dbReference type="EMBL" id="FPAB01000003">
    <property type="protein sequence ID" value="SFS62811.1"/>
    <property type="molecule type" value="Genomic_DNA"/>
</dbReference>
<dbReference type="STRING" id="1176198.SAMN05444716_10312"/>
<organism evidence="2 3">
    <name type="scientific">Streptomyces harbinensis</name>
    <dbReference type="NCBI Taxonomy" id="1176198"/>
    <lineage>
        <taxon>Bacteria</taxon>
        <taxon>Bacillati</taxon>
        <taxon>Actinomycetota</taxon>
        <taxon>Actinomycetes</taxon>
        <taxon>Kitasatosporales</taxon>
        <taxon>Streptomycetaceae</taxon>
        <taxon>Streptomyces</taxon>
    </lineage>
</organism>
<accession>A0A1I6RDJ2</accession>
<proteinExistence type="predicted"/>
<dbReference type="Pfam" id="PF00583">
    <property type="entry name" value="Acetyltransf_1"/>
    <property type="match status" value="1"/>
</dbReference>
<name>A0A1I6RDJ2_9ACTN</name>
<dbReference type="GO" id="GO:0016747">
    <property type="term" value="F:acyltransferase activity, transferring groups other than amino-acyl groups"/>
    <property type="evidence" value="ECO:0007669"/>
    <property type="project" value="InterPro"/>
</dbReference>
<sequence length="258" mass="27179">MDTETVRARFDEQLREHAAGGERSGPVVRVTRERGGWDGVVWSGLTEATADAAIAAQTGYFTELGRGFEWKWYAHDAPADLGERLAAAGFVPGPPETLMAAEVAALPTVPVLPDGVTLHRVTDDAGVELMLRAHRRAFGTDPAGLGAMVRGQLASTPELIDVLVAVAGDGEPVSAARLERHPGTDFAGLWGGGTAPEWRGRGIYRALVAARTAIAAAHGVRYLQVDASDDSRPILRRLGFEVLGTTVPYTYGNAGGAG</sequence>
<dbReference type="Gene3D" id="3.40.630.30">
    <property type="match status" value="1"/>
</dbReference>
<evidence type="ECO:0000313" key="3">
    <source>
        <dbReference type="Proteomes" id="UP000198873"/>
    </source>
</evidence>
<keyword evidence="2" id="KW-0687">Ribonucleoprotein</keyword>
<dbReference type="InterPro" id="IPR016181">
    <property type="entry name" value="Acyl_CoA_acyltransferase"/>
</dbReference>
<dbReference type="GO" id="GO:0005840">
    <property type="term" value="C:ribosome"/>
    <property type="evidence" value="ECO:0007669"/>
    <property type="project" value="UniProtKB-KW"/>
</dbReference>
<feature type="domain" description="N-acetyltransferase" evidence="1">
    <location>
        <begin position="116"/>
        <end position="258"/>
    </location>
</feature>
<evidence type="ECO:0000259" key="1">
    <source>
        <dbReference type="PROSITE" id="PS51186"/>
    </source>
</evidence>
<protein>
    <submittedName>
        <fullName evidence="2">Ribosomal protein S18 acetylase RimI</fullName>
    </submittedName>
</protein>
<dbReference type="PROSITE" id="PS51186">
    <property type="entry name" value="GNAT"/>
    <property type="match status" value="1"/>
</dbReference>
<dbReference type="SUPFAM" id="SSF55729">
    <property type="entry name" value="Acyl-CoA N-acyltransferases (Nat)"/>
    <property type="match status" value="1"/>
</dbReference>
<dbReference type="RefSeq" id="WP_093842598.1">
    <property type="nucleotide sequence ID" value="NZ_FPAB01000003.1"/>
</dbReference>